<keyword evidence="1" id="KW-1133">Transmembrane helix</keyword>
<sequence>MAKKQQRQEKQENKSSKHVFTEKLINLLAFLALAAAAVLLLIGPLLGWLLEQTGGTVIMQALSLVAQYCLLAAIAIPGWRFVRGKGKGWKIAYFIFLAVYIAGTILGVTVGI</sequence>
<feature type="transmembrane region" description="Helical" evidence="1">
    <location>
        <begin position="91"/>
        <end position="110"/>
    </location>
</feature>
<evidence type="ECO:0000313" key="2">
    <source>
        <dbReference type="EMBL" id="HIZ25319.1"/>
    </source>
</evidence>
<dbReference type="Proteomes" id="UP000824044">
    <property type="component" value="Unassembled WGS sequence"/>
</dbReference>
<organism evidence="2 3">
    <name type="scientific">Candidatus Gallimonas intestinigallinarum</name>
    <dbReference type="NCBI Taxonomy" id="2838604"/>
    <lineage>
        <taxon>Bacteria</taxon>
        <taxon>Bacillati</taxon>
        <taxon>Bacillota</taxon>
        <taxon>Clostridia</taxon>
        <taxon>Candidatus Gallimonas</taxon>
    </lineage>
</organism>
<dbReference type="AlphaFoldDB" id="A0A9D2IW48"/>
<dbReference type="EMBL" id="DXBS01000138">
    <property type="protein sequence ID" value="HIZ25319.1"/>
    <property type="molecule type" value="Genomic_DNA"/>
</dbReference>
<reference evidence="2" key="2">
    <citation type="submission" date="2021-04" db="EMBL/GenBank/DDBJ databases">
        <authorList>
            <person name="Gilroy R."/>
        </authorList>
    </citation>
    <scope>NUCLEOTIDE SEQUENCE</scope>
    <source>
        <strain evidence="2">CHK33-5263</strain>
    </source>
</reference>
<evidence type="ECO:0000313" key="3">
    <source>
        <dbReference type="Proteomes" id="UP000824044"/>
    </source>
</evidence>
<protein>
    <submittedName>
        <fullName evidence="2">Uncharacterized protein</fullName>
    </submittedName>
</protein>
<feature type="transmembrane region" description="Helical" evidence="1">
    <location>
        <begin position="24"/>
        <end position="46"/>
    </location>
</feature>
<accession>A0A9D2IW48</accession>
<name>A0A9D2IW48_9FIRM</name>
<keyword evidence="1" id="KW-0472">Membrane</keyword>
<reference evidence="2" key="1">
    <citation type="journal article" date="2021" name="PeerJ">
        <title>Extensive microbial diversity within the chicken gut microbiome revealed by metagenomics and culture.</title>
        <authorList>
            <person name="Gilroy R."/>
            <person name="Ravi A."/>
            <person name="Getino M."/>
            <person name="Pursley I."/>
            <person name="Horton D.L."/>
            <person name="Alikhan N.F."/>
            <person name="Baker D."/>
            <person name="Gharbi K."/>
            <person name="Hall N."/>
            <person name="Watson M."/>
            <person name="Adriaenssens E.M."/>
            <person name="Foster-Nyarko E."/>
            <person name="Jarju S."/>
            <person name="Secka A."/>
            <person name="Antonio M."/>
            <person name="Oren A."/>
            <person name="Chaudhuri R.R."/>
            <person name="La Ragione R."/>
            <person name="Hildebrand F."/>
            <person name="Pallen M.J."/>
        </authorList>
    </citation>
    <scope>NUCLEOTIDE SEQUENCE</scope>
    <source>
        <strain evidence="2">CHK33-5263</strain>
    </source>
</reference>
<proteinExistence type="predicted"/>
<keyword evidence="1" id="KW-0812">Transmembrane</keyword>
<comment type="caution">
    <text evidence="2">The sequence shown here is derived from an EMBL/GenBank/DDBJ whole genome shotgun (WGS) entry which is preliminary data.</text>
</comment>
<gene>
    <name evidence="2" type="ORF">H9812_07650</name>
</gene>
<evidence type="ECO:0000256" key="1">
    <source>
        <dbReference type="SAM" id="Phobius"/>
    </source>
</evidence>
<feature type="transmembrane region" description="Helical" evidence="1">
    <location>
        <begin position="58"/>
        <end position="79"/>
    </location>
</feature>